<reference evidence="1" key="1">
    <citation type="submission" date="2024-06" db="EMBL/GenBank/DDBJ databases">
        <title>Draft Genome Sequence of Deinococcus sonorensis Type Strain KR-87, a Biofilm Producing Representative of the Genus Deinococcus.</title>
        <authorList>
            <person name="Boren L.S."/>
            <person name="Grosso R.A."/>
            <person name="Hugenberg-Cox A.N."/>
            <person name="Hill J.T.E."/>
            <person name="Albert C.M."/>
            <person name="Tuohy J.M."/>
        </authorList>
    </citation>
    <scope>NUCLEOTIDE SEQUENCE</scope>
    <source>
        <strain evidence="1">KR-87</strain>
        <plasmid evidence="1">pDson01</plasmid>
    </source>
</reference>
<geneLocation type="plasmid" evidence="1">
    <name>pDson01</name>
</geneLocation>
<accession>A0AAU7U653</accession>
<keyword evidence="1" id="KW-0614">Plasmid</keyword>
<evidence type="ECO:0000313" key="1">
    <source>
        <dbReference type="EMBL" id="XBV83821.1"/>
    </source>
</evidence>
<organism evidence="1">
    <name type="scientific">Deinococcus sonorensis KR-87</name>
    <dbReference type="NCBI Taxonomy" id="694439"/>
    <lineage>
        <taxon>Bacteria</taxon>
        <taxon>Thermotogati</taxon>
        <taxon>Deinococcota</taxon>
        <taxon>Deinococci</taxon>
        <taxon>Deinococcales</taxon>
        <taxon>Deinococcaceae</taxon>
        <taxon>Deinococcus</taxon>
    </lineage>
</organism>
<proteinExistence type="predicted"/>
<dbReference type="InterPro" id="IPR018715">
    <property type="entry name" value="DUF2239"/>
</dbReference>
<name>A0AAU7U653_9DEIO</name>
<gene>
    <name evidence="1" type="ORF">ABOD76_01855</name>
</gene>
<dbReference type="EMBL" id="CP158297">
    <property type="protein sequence ID" value="XBV83821.1"/>
    <property type="molecule type" value="Genomic_DNA"/>
</dbReference>
<dbReference type="RefSeq" id="WP_350241590.1">
    <property type="nucleotide sequence ID" value="NZ_CP158297.1"/>
</dbReference>
<protein>
    <submittedName>
        <fullName evidence="1">DUF2239 family protein</fullName>
    </submittedName>
</protein>
<sequence>MNGSYTAFLGSRRLVTGALADVLARVKATSPGPTAELLIFEDRTGQNVDFDLRGDLQEVLARAQPEAKPAGRGRPKLGVVSREVTLLPRHWEWLEAQQGGASAALRRLVDEARKQDPGPERVRVAQGAADRFMAVLAGDLEGYQEASRALYARDASAFAHHTQGWPEDVRAHALHLASPAFTPDPPNA</sequence>
<dbReference type="Pfam" id="PF09998">
    <property type="entry name" value="DUF2239"/>
    <property type="match status" value="1"/>
</dbReference>
<dbReference type="KEGG" id="dsc:ABOD76_01855"/>
<dbReference type="AlphaFoldDB" id="A0AAU7U653"/>